<keyword evidence="3" id="KW-1185">Reference proteome</keyword>
<name>A0A6G1HTC1_9PEZI</name>
<reference evidence="2" key="1">
    <citation type="journal article" date="2020" name="Stud. Mycol.">
        <title>101 Dothideomycetes genomes: a test case for predicting lifestyles and emergence of pathogens.</title>
        <authorList>
            <person name="Haridas S."/>
            <person name="Albert R."/>
            <person name="Binder M."/>
            <person name="Bloem J."/>
            <person name="Labutti K."/>
            <person name="Salamov A."/>
            <person name="Andreopoulos B."/>
            <person name="Baker S."/>
            <person name="Barry K."/>
            <person name="Bills G."/>
            <person name="Bluhm B."/>
            <person name="Cannon C."/>
            <person name="Castanera R."/>
            <person name="Culley D."/>
            <person name="Daum C."/>
            <person name="Ezra D."/>
            <person name="Gonzalez J."/>
            <person name="Henrissat B."/>
            <person name="Kuo A."/>
            <person name="Liang C."/>
            <person name="Lipzen A."/>
            <person name="Lutzoni F."/>
            <person name="Magnuson J."/>
            <person name="Mondo S."/>
            <person name="Nolan M."/>
            <person name="Ohm R."/>
            <person name="Pangilinan J."/>
            <person name="Park H.-J."/>
            <person name="Ramirez L."/>
            <person name="Alfaro M."/>
            <person name="Sun H."/>
            <person name="Tritt A."/>
            <person name="Yoshinaga Y."/>
            <person name="Zwiers L.-H."/>
            <person name="Turgeon B."/>
            <person name="Goodwin S."/>
            <person name="Spatafora J."/>
            <person name="Crous P."/>
            <person name="Grigoriev I."/>
        </authorList>
    </citation>
    <scope>NUCLEOTIDE SEQUENCE</scope>
    <source>
        <strain evidence="2">CBS 262.69</strain>
    </source>
</reference>
<evidence type="ECO:0000313" key="3">
    <source>
        <dbReference type="Proteomes" id="UP000799640"/>
    </source>
</evidence>
<gene>
    <name evidence="2" type="ORF">EJ06DRAFT_78150</name>
</gene>
<feature type="compositionally biased region" description="Low complexity" evidence="1">
    <location>
        <begin position="120"/>
        <end position="129"/>
    </location>
</feature>
<proteinExistence type="predicted"/>
<accession>A0A6G1HTC1</accession>
<feature type="region of interest" description="Disordered" evidence="1">
    <location>
        <begin position="1"/>
        <end position="37"/>
    </location>
</feature>
<sequence length="150" mass="16785">MDRRRIFPCPFTTPYRSRATPPALQAEQASAQGGDAASLGSFDSEASLLWLELSWYQRGNAYWYGRSRWLSGETDTHVPSSPTTPNQQMPSWNVAMEREHSSAHKTVAQSRLRYHPVPSPNVSVPKVQSTSITDPPTQRKQGVTRRTLSA</sequence>
<dbReference type="Proteomes" id="UP000799640">
    <property type="component" value="Unassembled WGS sequence"/>
</dbReference>
<protein>
    <submittedName>
        <fullName evidence="2">Uncharacterized protein</fullName>
    </submittedName>
</protein>
<feature type="compositionally biased region" description="Polar residues" evidence="1">
    <location>
        <begin position="130"/>
        <end position="150"/>
    </location>
</feature>
<dbReference type="EMBL" id="ML996698">
    <property type="protein sequence ID" value="KAF2399252.1"/>
    <property type="molecule type" value="Genomic_DNA"/>
</dbReference>
<evidence type="ECO:0000256" key="1">
    <source>
        <dbReference type="SAM" id="MobiDB-lite"/>
    </source>
</evidence>
<organism evidence="2 3">
    <name type="scientific">Trichodelitschia bisporula</name>
    <dbReference type="NCBI Taxonomy" id="703511"/>
    <lineage>
        <taxon>Eukaryota</taxon>
        <taxon>Fungi</taxon>
        <taxon>Dikarya</taxon>
        <taxon>Ascomycota</taxon>
        <taxon>Pezizomycotina</taxon>
        <taxon>Dothideomycetes</taxon>
        <taxon>Dothideomycetes incertae sedis</taxon>
        <taxon>Phaeotrichales</taxon>
        <taxon>Phaeotrichaceae</taxon>
        <taxon>Trichodelitschia</taxon>
    </lineage>
</organism>
<feature type="region of interest" description="Disordered" evidence="1">
    <location>
        <begin position="72"/>
        <end position="150"/>
    </location>
</feature>
<evidence type="ECO:0000313" key="2">
    <source>
        <dbReference type="EMBL" id="KAF2399252.1"/>
    </source>
</evidence>
<feature type="compositionally biased region" description="Polar residues" evidence="1">
    <location>
        <begin position="77"/>
        <end position="91"/>
    </location>
</feature>
<dbReference type="AlphaFoldDB" id="A0A6G1HTC1"/>